<dbReference type="InterPro" id="IPR003029">
    <property type="entry name" value="S1_domain"/>
</dbReference>
<dbReference type="InterPro" id="IPR028083">
    <property type="entry name" value="Spt6_acidic_N_dom"/>
</dbReference>
<dbReference type="InterPro" id="IPR028088">
    <property type="entry name" value="Spt6_HTH_DNA-bd_dom"/>
</dbReference>
<gene>
    <name evidence="3" type="ORF">FA09DRAFT_363125</name>
</gene>
<feature type="compositionally biased region" description="Basic and acidic residues" evidence="1">
    <location>
        <begin position="239"/>
        <end position="250"/>
    </location>
</feature>
<dbReference type="GO" id="GO:0003677">
    <property type="term" value="F:DNA binding"/>
    <property type="evidence" value="ECO:0007669"/>
    <property type="project" value="InterPro"/>
</dbReference>
<feature type="compositionally biased region" description="Basic and acidic residues" evidence="1">
    <location>
        <begin position="181"/>
        <end position="194"/>
    </location>
</feature>
<dbReference type="InterPro" id="IPR017072">
    <property type="entry name" value="TF_Spt6"/>
</dbReference>
<dbReference type="GO" id="GO:0034728">
    <property type="term" value="P:nucleosome organization"/>
    <property type="evidence" value="ECO:0007669"/>
    <property type="project" value="TreeGrafter"/>
</dbReference>
<dbReference type="Pfam" id="PF14632">
    <property type="entry name" value="SPT6_acidic"/>
    <property type="match status" value="1"/>
</dbReference>
<feature type="compositionally biased region" description="Acidic residues" evidence="1">
    <location>
        <begin position="45"/>
        <end position="54"/>
    </location>
</feature>
<dbReference type="Gene3D" id="1.10.3500.10">
    <property type="entry name" value="Tex N-terminal region-like"/>
    <property type="match status" value="1"/>
</dbReference>
<dbReference type="GO" id="GO:0042393">
    <property type="term" value="F:histone binding"/>
    <property type="evidence" value="ECO:0007669"/>
    <property type="project" value="TreeGrafter"/>
</dbReference>
<dbReference type="SUPFAM" id="SSF53098">
    <property type="entry name" value="Ribonuclease H-like"/>
    <property type="match status" value="1"/>
</dbReference>
<dbReference type="InterPro" id="IPR028231">
    <property type="entry name" value="Spt6_YqgF"/>
</dbReference>
<feature type="region of interest" description="Disordered" evidence="1">
    <location>
        <begin position="1662"/>
        <end position="1749"/>
    </location>
</feature>
<dbReference type="InterPro" id="IPR023323">
    <property type="entry name" value="Tex-like_dom_sf"/>
</dbReference>
<dbReference type="Pfam" id="PF14641">
    <property type="entry name" value="HTH_44"/>
    <property type="match status" value="1"/>
</dbReference>
<dbReference type="GO" id="GO:0140673">
    <property type="term" value="P:transcription elongation-coupled chromatin remodeling"/>
    <property type="evidence" value="ECO:0007669"/>
    <property type="project" value="InterPro"/>
</dbReference>
<accession>A0A316Z0Z9</accession>
<feature type="compositionally biased region" description="Basic residues" evidence="1">
    <location>
        <begin position="82"/>
        <end position="94"/>
    </location>
</feature>
<dbReference type="Pfam" id="PF21710">
    <property type="entry name" value="Spt6_S1"/>
    <property type="match status" value="1"/>
</dbReference>
<dbReference type="EMBL" id="KZ819306">
    <property type="protein sequence ID" value="PWN95219.1"/>
    <property type="molecule type" value="Genomic_DNA"/>
</dbReference>
<dbReference type="PANTHER" id="PTHR10145:SF6">
    <property type="entry name" value="TRANSCRIPTION ELONGATION FACTOR SPT6"/>
    <property type="match status" value="1"/>
</dbReference>
<dbReference type="InterPro" id="IPR037027">
    <property type="entry name" value="YqgF/RNaseH-like_dom_sf"/>
</dbReference>
<dbReference type="Gene3D" id="2.40.50.140">
    <property type="entry name" value="Nucleic acid-binding proteins"/>
    <property type="match status" value="1"/>
</dbReference>
<organism evidence="3 4">
    <name type="scientific">Tilletiopsis washingtonensis</name>
    <dbReference type="NCBI Taxonomy" id="58919"/>
    <lineage>
        <taxon>Eukaryota</taxon>
        <taxon>Fungi</taxon>
        <taxon>Dikarya</taxon>
        <taxon>Basidiomycota</taxon>
        <taxon>Ustilaginomycotina</taxon>
        <taxon>Exobasidiomycetes</taxon>
        <taxon>Entylomatales</taxon>
        <taxon>Entylomatales incertae sedis</taxon>
        <taxon>Tilletiopsis</taxon>
    </lineage>
</organism>
<feature type="compositionally biased region" description="Acidic residues" evidence="1">
    <location>
        <begin position="65"/>
        <end position="77"/>
    </location>
</feature>
<dbReference type="GeneID" id="37273100"/>
<dbReference type="Gene3D" id="1.10.150.850">
    <property type="entry name" value="Spt6, helix-hairpin-helix domain"/>
    <property type="match status" value="1"/>
</dbReference>
<feature type="compositionally biased region" description="Pro residues" evidence="1">
    <location>
        <begin position="1709"/>
        <end position="1726"/>
    </location>
</feature>
<dbReference type="PANTHER" id="PTHR10145">
    <property type="entry name" value="TRANSCRIPTION ELONGATION FACTOR SPT6"/>
    <property type="match status" value="1"/>
</dbReference>
<dbReference type="InterPro" id="IPR032706">
    <property type="entry name" value="Spt6_HHH"/>
</dbReference>
<feature type="region of interest" description="Disordered" evidence="1">
    <location>
        <begin position="1"/>
        <end position="260"/>
    </location>
</feature>
<protein>
    <recommendedName>
        <fullName evidence="2">S1 motif domain-containing protein</fullName>
    </recommendedName>
</protein>
<dbReference type="InterPro" id="IPR012337">
    <property type="entry name" value="RNaseH-like_sf"/>
</dbReference>
<reference evidence="3 4" key="1">
    <citation type="journal article" date="2018" name="Mol. Biol. Evol.">
        <title>Broad Genomic Sampling Reveals a Smut Pathogenic Ancestry of the Fungal Clade Ustilaginomycotina.</title>
        <authorList>
            <person name="Kijpornyongpan T."/>
            <person name="Mondo S.J."/>
            <person name="Barry K."/>
            <person name="Sandor L."/>
            <person name="Lee J."/>
            <person name="Lipzen A."/>
            <person name="Pangilinan J."/>
            <person name="LaButti K."/>
            <person name="Hainaut M."/>
            <person name="Henrissat B."/>
            <person name="Grigoriev I.V."/>
            <person name="Spatafora J.W."/>
            <person name="Aime M.C."/>
        </authorList>
    </citation>
    <scope>NUCLEOTIDE SEQUENCE [LARGE SCALE GENOMIC DNA]</scope>
    <source>
        <strain evidence="3 4">MCA 4186</strain>
    </source>
</reference>
<dbReference type="SUPFAM" id="SSF158832">
    <property type="entry name" value="Tex N-terminal region-like"/>
    <property type="match status" value="1"/>
</dbReference>
<sequence length="1749" mass="195593">MSARSSPAAAPRAARRSAESDDDGEDLVAGGRGIVAGSVSGSADSSEEEDDDPEEAARVAAGFIVDDEDDEEQSGDSDAEKKRKRRRRKQKRRRQMAEDEELDEDDLDLLAENTGQRRRRDERKLKRFRRGSATPERGAAAAQDLSRMFDDDDDEMPAPSRRRATEDDDEDDEELPSAADALRHAADARARRELAAPAPTGYEDEMEDFIDDDDDSDMSGSEVSDSEREARRAAKRAARKAERAARRAEKGSGGLDPARAGIDQEAWEELADIFGDGEDFAWAFKKGDREGVPGAEDDMDEADDVQEESKKKVEFKDIFEPAAIKERMLTEEDDRIKRADIPERFQLALPGEEGLQLLERTLTELELDEAAKWVAPRISLRCQRLFLAPDGEFTQMLSVWQMCVRRVVQLVINEHRDAMYLFVHHPDEIEMRGEDAAGQRTVYQLLNRRDLQGLVTACLRFKTLLARKESLRGTFERMNEDDVEMQNLRSDFDRMLDAAESTEEVGEVSDWLAMVAGQRMRDVQALEAGPSALGFKRPTLVSRYERVKKTIAVQFARRAAMPSTHLAKNYQSSTAVRPHTWQDPQEEPDALAPEYLREEDGLTTTERLLDDAKLLLSHEIGRDPTLRHETRQLFRYFGVIDVVPTERGESKIDEEHPYYNFKYLGSKPVPEFREVQAGHDPAVLANPVQFLMMLEAEEQLLVNITIRLMPHQLTGFERQLRVMYDGDGSSPASAAWSDFRQDVVHQAVEEFLVPTGRAWVKEWLREECREWLGRACEMQLGRRIDCRPYESRSMLAKARTSKLKSAQMWTENDDDEADEDEAEERLSWSSPTVMAVSHGIGDPRIDRTKVVVLDARGHLLYSDTFDGLNFPRNQHDAPQTLDLPEGVIATPRDREAHEARLRFIALLKKRQPDVVVVTGFSPRTVGLRALVEIMAERAHREMFAASKFSDEDTNMQLAIDVISVHDDVARLYQHSKRGEEEHPSLDVLSRYCVGVARYAQSPLQEFAALTEDELVSLRHDAHQNLLPKERLLLHLERTISAVTNELCVDINRAAHDNYYGALLKHVSGLGPRKAAALVRAIHSSLEGTVVNRDSLLYGSPDSALGQAEETQAILTQKVWHNACAFLTIRTARRQELQGRPDVLDATRIHPQNYRYARFIAFDALRKTEEDKEDGDHQSQFCRELLRDDRRRERVQTIDLADYERALLAEQAAKGEARARKLTQLEFIARELVQPCRDERNDYALPTPDDMLTALTGETERTLRNVDVNVTVVNIMMDSIIVRLDSGMEGTINGEYLHLGHEHYERTGQRPPRLRDIVKKDQVLKAQIIDLDKATLRVELTARPDHLAQMTAGGNARAVRPDPKYFNIELDAKARDRAANERRRRTNMRNTRSIVHPNFKNFKAGQAEEYLANPAFEIGTAVVRPSSKGNDHLAVTWKVEEGVYQHIDVLELDKENEYELGKVLRVGNMGTYSDLDELLVGHILPMAQMVKQLVHHEKYKGSEEQLDQSLISFTQANPNRSVYGFSLDRQRPGMFSLGFKANREAPIQRWPVRVLPGRFKLRDADQLPDVNSLCNSFKTQYTTQASAARGGRTPGHLGAATPRGALGQSYGNYGGATPAGAATPGRYGAYGGAGGATPMAGGLASRTPYGAGMAAAPARTPMQYPVPSAGAPRPGAPPGPPPRMPPPSGPMGYGAPPPGMGMGGGMPYGAMPPGPPPPAPGPPPGAPPAQQKSGFIHPDRLVQRSGGGAF</sequence>
<feature type="compositionally biased region" description="Acidic residues" evidence="1">
    <location>
        <begin position="98"/>
        <end position="109"/>
    </location>
</feature>
<dbReference type="InterPro" id="IPR036860">
    <property type="entry name" value="SH2_dom_sf"/>
</dbReference>
<dbReference type="Pfam" id="PF14633">
    <property type="entry name" value="SH2_2"/>
    <property type="match status" value="1"/>
</dbReference>
<feature type="domain" description="S1 motif" evidence="2">
    <location>
        <begin position="1256"/>
        <end position="1342"/>
    </location>
</feature>
<evidence type="ECO:0000313" key="4">
    <source>
        <dbReference type="Proteomes" id="UP000245946"/>
    </source>
</evidence>
<dbReference type="Pfam" id="PF14635">
    <property type="entry name" value="HHH_7"/>
    <property type="match status" value="1"/>
</dbReference>
<dbReference type="RefSeq" id="XP_025595498.1">
    <property type="nucleotide sequence ID" value="XM_025745556.1"/>
</dbReference>
<dbReference type="FunFam" id="3.30.505.10:FF:000056">
    <property type="entry name" value="Transcription elongation factor Spt6"/>
    <property type="match status" value="1"/>
</dbReference>
<dbReference type="InterPro" id="IPR049540">
    <property type="entry name" value="Spt6-like_S1"/>
</dbReference>
<dbReference type="Proteomes" id="UP000245946">
    <property type="component" value="Unassembled WGS sequence"/>
</dbReference>
<dbReference type="Pfam" id="PF14639">
    <property type="entry name" value="YqgF"/>
    <property type="match status" value="1"/>
</dbReference>
<name>A0A316Z0Z9_9BASI</name>
<dbReference type="InterPro" id="IPR035420">
    <property type="entry name" value="Spt6_SH2"/>
</dbReference>
<feature type="compositionally biased region" description="Basic residues" evidence="1">
    <location>
        <begin position="116"/>
        <end position="130"/>
    </location>
</feature>
<dbReference type="CDD" id="cd09928">
    <property type="entry name" value="SH2_Cterm_SPT6_like"/>
    <property type="match status" value="1"/>
</dbReference>
<dbReference type="Gene3D" id="1.10.10.2740">
    <property type="entry name" value="Spt6, Death-like domain"/>
    <property type="match status" value="1"/>
</dbReference>
<dbReference type="InterPro" id="IPR035018">
    <property type="entry name" value="Spt6_SH2_C"/>
</dbReference>
<dbReference type="GO" id="GO:0031491">
    <property type="term" value="F:nucleosome binding"/>
    <property type="evidence" value="ECO:0007669"/>
    <property type="project" value="TreeGrafter"/>
</dbReference>
<dbReference type="CDD" id="cd09918">
    <property type="entry name" value="SH2_Nterm_SPT6_like"/>
    <property type="match status" value="1"/>
</dbReference>
<dbReference type="InterPro" id="IPR023319">
    <property type="entry name" value="Tex-like_HTH_dom_sf"/>
</dbReference>
<dbReference type="Gene3D" id="3.30.420.140">
    <property type="entry name" value="YqgF/RNase H-like domain"/>
    <property type="match status" value="1"/>
</dbReference>
<dbReference type="Pfam" id="PF22706">
    <property type="entry name" value="Tex_central_region"/>
    <property type="match status" value="1"/>
</dbReference>
<dbReference type="Gene3D" id="1.10.10.650">
    <property type="entry name" value="RuvA domain 2-like"/>
    <property type="match status" value="1"/>
</dbReference>
<dbReference type="PROSITE" id="PS50126">
    <property type="entry name" value="S1"/>
    <property type="match status" value="1"/>
</dbReference>
<evidence type="ECO:0000259" key="2">
    <source>
        <dbReference type="PROSITE" id="PS50126"/>
    </source>
</evidence>
<keyword evidence="4" id="KW-1185">Reference proteome</keyword>
<evidence type="ECO:0000256" key="1">
    <source>
        <dbReference type="SAM" id="MobiDB-lite"/>
    </source>
</evidence>
<feature type="compositionally biased region" description="Acidic residues" evidence="1">
    <location>
        <begin position="811"/>
        <end position="823"/>
    </location>
</feature>
<dbReference type="GO" id="GO:0008023">
    <property type="term" value="C:transcription elongation factor complex"/>
    <property type="evidence" value="ECO:0007669"/>
    <property type="project" value="TreeGrafter"/>
</dbReference>
<feature type="compositionally biased region" description="Acidic residues" evidence="1">
    <location>
        <begin position="166"/>
        <end position="175"/>
    </location>
</feature>
<proteinExistence type="predicted"/>
<dbReference type="InterPro" id="IPR055179">
    <property type="entry name" value="Tex-like_central_region"/>
</dbReference>
<dbReference type="InterPro" id="IPR012340">
    <property type="entry name" value="NA-bd_OB-fold"/>
</dbReference>
<dbReference type="InterPro" id="IPR042066">
    <property type="entry name" value="Spt6_death-like"/>
</dbReference>
<dbReference type="SMART" id="SM00316">
    <property type="entry name" value="S1"/>
    <property type="match status" value="1"/>
</dbReference>
<dbReference type="STRING" id="58919.A0A316Z0Z9"/>
<dbReference type="OrthoDB" id="995477at2759"/>
<feature type="compositionally biased region" description="Acidic residues" evidence="1">
    <location>
        <begin position="202"/>
        <end position="217"/>
    </location>
</feature>
<dbReference type="InterPro" id="IPR035019">
    <property type="entry name" value="Spt6_SH2_N"/>
</dbReference>
<feature type="region of interest" description="Disordered" evidence="1">
    <location>
        <begin position="805"/>
        <end position="828"/>
    </location>
</feature>
<dbReference type="Gene3D" id="3.30.505.10">
    <property type="entry name" value="SH2 domain"/>
    <property type="match status" value="2"/>
</dbReference>
<feature type="compositionally biased region" description="Pro residues" evidence="1">
    <location>
        <begin position="1673"/>
        <end position="1698"/>
    </location>
</feature>
<feature type="compositionally biased region" description="Low complexity" evidence="1">
    <location>
        <begin position="35"/>
        <end position="44"/>
    </location>
</feature>
<evidence type="ECO:0000313" key="3">
    <source>
        <dbReference type="EMBL" id="PWN95219.1"/>
    </source>
</evidence>
<feature type="compositionally biased region" description="Low complexity" evidence="1">
    <location>
        <begin position="1"/>
        <end position="12"/>
    </location>
</feature>